<sequence>MTGSTDDVLPARDQQAKGIPIEIPSNPRPSPPQNFHYKKRKDRYKQPLRLFTHDHAAATPPPDLSPRLSSSFGRQIDVQSKDQRRRQRSGIVKTIENSVHPSGGRYLTSSPQKPRSRGPDSSQPPDEISTYTASSSYTVTPLSAMCTRPPANTAINQEHQQRQLLASNTGLGSNMANTGDSSAASAPPQSPPAGPSWVRESAETPTDNQGNDNNLKRGPIRTVADTSRSPSKPNSRPTNPHSPTPAGTAIAAASATGLGHHHPSPIKGISFSDTAPLTEAGAPTISPTTVKDKQRV</sequence>
<name>A0ACC1HCY5_9FUNG</name>
<evidence type="ECO:0000313" key="2">
    <source>
        <dbReference type="Proteomes" id="UP001145114"/>
    </source>
</evidence>
<protein>
    <submittedName>
        <fullName evidence="1">Uncharacterized protein</fullName>
    </submittedName>
</protein>
<comment type="caution">
    <text evidence="1">The sequence shown here is derived from an EMBL/GenBank/DDBJ whole genome shotgun (WGS) entry which is preliminary data.</text>
</comment>
<keyword evidence="2" id="KW-1185">Reference proteome</keyword>
<organism evidence="1 2">
    <name type="scientific">Spiromyces aspiralis</name>
    <dbReference type="NCBI Taxonomy" id="68401"/>
    <lineage>
        <taxon>Eukaryota</taxon>
        <taxon>Fungi</taxon>
        <taxon>Fungi incertae sedis</taxon>
        <taxon>Zoopagomycota</taxon>
        <taxon>Kickxellomycotina</taxon>
        <taxon>Kickxellomycetes</taxon>
        <taxon>Kickxellales</taxon>
        <taxon>Kickxellaceae</taxon>
        <taxon>Spiromyces</taxon>
    </lineage>
</organism>
<gene>
    <name evidence="1" type="ORF">EV182_005711</name>
</gene>
<dbReference type="Proteomes" id="UP001145114">
    <property type="component" value="Unassembled WGS sequence"/>
</dbReference>
<evidence type="ECO:0000313" key="1">
    <source>
        <dbReference type="EMBL" id="KAJ1673196.1"/>
    </source>
</evidence>
<accession>A0ACC1HCY5</accession>
<dbReference type="EMBL" id="JAMZIH010007260">
    <property type="protein sequence ID" value="KAJ1673196.1"/>
    <property type="molecule type" value="Genomic_DNA"/>
</dbReference>
<feature type="non-terminal residue" evidence="1">
    <location>
        <position position="296"/>
    </location>
</feature>
<reference evidence="1" key="1">
    <citation type="submission" date="2022-06" db="EMBL/GenBank/DDBJ databases">
        <title>Phylogenomic reconstructions and comparative analyses of Kickxellomycotina fungi.</title>
        <authorList>
            <person name="Reynolds N.K."/>
            <person name="Stajich J.E."/>
            <person name="Barry K."/>
            <person name="Grigoriev I.V."/>
            <person name="Crous P."/>
            <person name="Smith M.E."/>
        </authorList>
    </citation>
    <scope>NUCLEOTIDE SEQUENCE</scope>
    <source>
        <strain evidence="1">RSA 2271</strain>
    </source>
</reference>
<proteinExistence type="predicted"/>